<dbReference type="Gene3D" id="3.30.1360.150">
    <property type="match status" value="1"/>
</dbReference>
<evidence type="ECO:0000256" key="2">
    <source>
        <dbReference type="ARBA" id="ARBA00022723"/>
    </source>
</evidence>
<dbReference type="CDD" id="cd16016">
    <property type="entry name" value="AP-SPAP"/>
    <property type="match status" value="1"/>
</dbReference>
<dbReference type="Pfam" id="PF01663">
    <property type="entry name" value="Phosphodiest"/>
    <property type="match status" value="1"/>
</dbReference>
<dbReference type="SUPFAM" id="SSF53649">
    <property type="entry name" value="Alkaline phosphatase-like"/>
    <property type="match status" value="1"/>
</dbReference>
<keyword evidence="4" id="KW-0862">Zinc</keyword>
<evidence type="ECO:0000256" key="3">
    <source>
        <dbReference type="ARBA" id="ARBA00022729"/>
    </source>
</evidence>
<evidence type="ECO:0000256" key="5">
    <source>
        <dbReference type="SAM" id="SignalP"/>
    </source>
</evidence>
<comment type="catalytic activity">
    <reaction evidence="4">
        <text>a phosphate monoester + H2O = an alcohol + phosphate</text>
        <dbReference type="Rhea" id="RHEA:15017"/>
        <dbReference type="ChEBI" id="CHEBI:15377"/>
        <dbReference type="ChEBI" id="CHEBI:30879"/>
        <dbReference type="ChEBI" id="CHEBI:43474"/>
        <dbReference type="ChEBI" id="CHEBI:67140"/>
        <dbReference type="EC" id="3.1.3.1"/>
    </reaction>
</comment>
<dbReference type="PANTHER" id="PTHR10151">
    <property type="entry name" value="ECTONUCLEOTIDE PYROPHOSPHATASE/PHOSPHODIESTERASE"/>
    <property type="match status" value="1"/>
</dbReference>
<evidence type="ECO:0000313" key="7">
    <source>
        <dbReference type="Proteomes" id="UP001589858"/>
    </source>
</evidence>
<sequence>MRFLSASLASLAMALAAAAPAMAKDAPGAAIAPSLAMPDVTEQVPQDAPKLIVAISVDQFSADLFAQYRQHFTKGFTRLLQGGVYAQGFQSHAATETCPGHSTLLTGVHPARTGITANSWYVPGIGRADKEVYCVEDESDPRSTPDVPVVSPKHLLAPTLGDLMKKANPRTINAAVSAKDRAAVMMSGHDTDAVYWIGEKGFTTFEGRRISKAAEAENAELTRRIAAGDGPLAVPGWCGRVDRATPIGNFTIGTWRFPATAGDYKSYVNGPRVDTATAEMAVRMVDELGMGKDAVPDVLSVSFSATDKVGHAFGTEGVEMCVQMNVLDEALGYLFDQLDARGIDYEVVLSADHGGFDAPERQQLRGNPDAVRIDSALGAKALAAAVSQDTGVTVPNGPLLYGAGEAGSIWLSAELTGEQKAKVIPALVARLKANPQIAAVYTQDQIMQWPEPKGHPQDWTMEQKVRASFVPGRSGEVQMLTVRGVVPGKAAPFKVASHGSPWDYDRRVPMLFWRKGMTGFEQPNPVETVDIAPTLAATVGLSAPAGTWDGRCLDIDATEADSCRR</sequence>
<protein>
    <recommendedName>
        <fullName evidence="4">Alkaline phosphatase</fullName>
        <ecNumber evidence="4">3.1.3.1</ecNumber>
    </recommendedName>
</protein>
<comment type="cofactor">
    <cofactor evidence="4">
        <name>Zn(2+)</name>
        <dbReference type="ChEBI" id="CHEBI:29105"/>
    </cofactor>
    <text evidence="4">Binds 2 Zn(2+) ions.</text>
</comment>
<evidence type="ECO:0000256" key="4">
    <source>
        <dbReference type="PIRNR" id="PIRNR031924"/>
    </source>
</evidence>
<reference evidence="6 7" key="1">
    <citation type="submission" date="2024-09" db="EMBL/GenBank/DDBJ databases">
        <authorList>
            <person name="Sun Q."/>
            <person name="Mori K."/>
        </authorList>
    </citation>
    <scope>NUCLEOTIDE SEQUENCE [LARGE SCALE GENOMIC DNA]</scope>
    <source>
        <strain evidence="6 7">CICC 11035S</strain>
    </source>
</reference>
<dbReference type="Gene3D" id="3.40.720.10">
    <property type="entry name" value="Alkaline Phosphatase, subunit A"/>
    <property type="match status" value="1"/>
</dbReference>
<dbReference type="EMBL" id="JBHLTM010000009">
    <property type="protein sequence ID" value="MFC0683375.1"/>
    <property type="molecule type" value="Genomic_DNA"/>
</dbReference>
<feature type="signal peptide" evidence="5">
    <location>
        <begin position="1"/>
        <end position="23"/>
    </location>
</feature>
<evidence type="ECO:0000313" key="6">
    <source>
        <dbReference type="EMBL" id="MFC0683375.1"/>
    </source>
</evidence>
<keyword evidence="2 4" id="KW-0479">Metal-binding</keyword>
<dbReference type="PANTHER" id="PTHR10151:SF120">
    <property type="entry name" value="BIS(5'-ADENOSYL)-TRIPHOSPHATASE"/>
    <property type="match status" value="1"/>
</dbReference>
<proteinExistence type="predicted"/>
<dbReference type="EC" id="3.1.3.1" evidence="4"/>
<organism evidence="6 7">
    <name type="scientific">Novosphingobium clariflavum</name>
    <dbReference type="NCBI Taxonomy" id="2029884"/>
    <lineage>
        <taxon>Bacteria</taxon>
        <taxon>Pseudomonadati</taxon>
        <taxon>Pseudomonadota</taxon>
        <taxon>Alphaproteobacteria</taxon>
        <taxon>Sphingomonadales</taxon>
        <taxon>Sphingomonadaceae</taxon>
        <taxon>Novosphingobium</taxon>
    </lineage>
</organism>
<gene>
    <name evidence="6" type="ORF">ACFFF8_02070</name>
</gene>
<dbReference type="InterPro" id="IPR017850">
    <property type="entry name" value="Alkaline_phosphatase_core_sf"/>
</dbReference>
<dbReference type="RefSeq" id="WP_267220311.1">
    <property type="nucleotide sequence ID" value="NZ_JAPCWC010000007.1"/>
</dbReference>
<dbReference type="PIRSF" id="PIRSF031924">
    <property type="entry name" value="Pi-irrepressible_AP"/>
    <property type="match status" value="1"/>
</dbReference>
<dbReference type="InterPro" id="IPR002591">
    <property type="entry name" value="Phosphodiest/P_Trfase"/>
</dbReference>
<feature type="chain" id="PRO_5046516017" description="Alkaline phosphatase" evidence="5">
    <location>
        <begin position="24"/>
        <end position="565"/>
    </location>
</feature>
<name>A0ABV6S2B1_9SPHN</name>
<dbReference type="Proteomes" id="UP001589858">
    <property type="component" value="Unassembled WGS sequence"/>
</dbReference>
<evidence type="ECO:0000256" key="1">
    <source>
        <dbReference type="ARBA" id="ARBA00022553"/>
    </source>
</evidence>
<comment type="function">
    <text evidence="4">Alkaline phosphatase with broad substrate specificity.</text>
</comment>
<accession>A0ABV6S2B1</accession>
<dbReference type="InterPro" id="IPR026263">
    <property type="entry name" value="Alkaline_phosphatase_prok"/>
</dbReference>
<comment type="caution">
    <text evidence="6">The sequence shown here is derived from an EMBL/GenBank/DDBJ whole genome shotgun (WGS) entry which is preliminary data.</text>
</comment>
<keyword evidence="3 5" id="KW-0732">Signal</keyword>
<keyword evidence="1" id="KW-0597">Phosphoprotein</keyword>
<keyword evidence="7" id="KW-1185">Reference proteome</keyword>